<dbReference type="Pfam" id="PF26404">
    <property type="entry name" value="DUF8102"/>
    <property type="match status" value="1"/>
</dbReference>
<protein>
    <recommendedName>
        <fullName evidence="1">Domain of unknown function domain-containing protein</fullName>
    </recommendedName>
</protein>
<evidence type="ECO:0000313" key="2">
    <source>
        <dbReference type="EMBL" id="MFC7139581.1"/>
    </source>
</evidence>
<dbReference type="EMBL" id="JBHTAS010000001">
    <property type="protein sequence ID" value="MFC7139581.1"/>
    <property type="molecule type" value="Genomic_DNA"/>
</dbReference>
<organism evidence="2 3">
    <name type="scientific">Halosimplex aquaticum</name>
    <dbReference type="NCBI Taxonomy" id="3026162"/>
    <lineage>
        <taxon>Archaea</taxon>
        <taxon>Methanobacteriati</taxon>
        <taxon>Methanobacteriota</taxon>
        <taxon>Stenosarchaea group</taxon>
        <taxon>Halobacteria</taxon>
        <taxon>Halobacteriales</taxon>
        <taxon>Haloarculaceae</taxon>
        <taxon>Halosimplex</taxon>
    </lineage>
</organism>
<evidence type="ECO:0000259" key="1">
    <source>
        <dbReference type="Pfam" id="PF26404"/>
    </source>
</evidence>
<evidence type="ECO:0000313" key="3">
    <source>
        <dbReference type="Proteomes" id="UP001596432"/>
    </source>
</evidence>
<dbReference type="AlphaFoldDB" id="A0ABD5Y018"/>
<comment type="caution">
    <text evidence="2">The sequence shown here is derived from an EMBL/GenBank/DDBJ whole genome shotgun (WGS) entry which is preliminary data.</text>
</comment>
<dbReference type="Proteomes" id="UP001596432">
    <property type="component" value="Unassembled WGS sequence"/>
</dbReference>
<gene>
    <name evidence="2" type="ORF">ACFQMA_06985</name>
</gene>
<feature type="domain" description="Domain of unknown function" evidence="1">
    <location>
        <begin position="10"/>
        <end position="176"/>
    </location>
</feature>
<dbReference type="GeneID" id="78819839"/>
<accession>A0ABD5Y018</accession>
<name>A0ABD5Y018_9EURY</name>
<proteinExistence type="predicted"/>
<reference evidence="2 3" key="1">
    <citation type="journal article" date="2019" name="Int. J. Syst. Evol. Microbiol.">
        <title>The Global Catalogue of Microorganisms (GCM) 10K type strain sequencing project: providing services to taxonomists for standard genome sequencing and annotation.</title>
        <authorList>
            <consortium name="The Broad Institute Genomics Platform"/>
            <consortium name="The Broad Institute Genome Sequencing Center for Infectious Disease"/>
            <person name="Wu L."/>
            <person name="Ma J."/>
        </authorList>
    </citation>
    <scope>NUCLEOTIDE SEQUENCE [LARGE SCALE GENOMIC DNA]</scope>
    <source>
        <strain evidence="2 3">XZYJT29</strain>
    </source>
</reference>
<keyword evidence="3" id="KW-1185">Reference proteome</keyword>
<sequence>MDRAERPRGVLSPADRAYLRGETTFESDQSERNARARIRDRVLAGLYDADLLADALSERDRELVFEKHVGDDSEGVRALIAVLAFLYRGAEDAGLDFGTLLEEGVSRAEADRNVAASVEFDVHREPLDADRLTRKLRRTGSLTLSELAYLREADDVSLDRLLDRYATDVEAEKADDDWVQAKMTSF</sequence>
<dbReference type="InterPro" id="IPR058415">
    <property type="entry name" value="DUF8102"/>
</dbReference>
<dbReference type="RefSeq" id="WP_274325165.1">
    <property type="nucleotide sequence ID" value="NZ_CP118158.1"/>
</dbReference>